<dbReference type="Proteomes" id="UP000838756">
    <property type="component" value="Unassembled WGS sequence"/>
</dbReference>
<feature type="region of interest" description="Disordered" evidence="8">
    <location>
        <begin position="1"/>
        <end position="20"/>
    </location>
</feature>
<gene>
    <name evidence="9" type="primary">jg15234</name>
    <name evidence="9" type="ORF">PAEG_LOCUS12404</name>
</gene>
<feature type="compositionally biased region" description="Basic and acidic residues" evidence="8">
    <location>
        <begin position="597"/>
        <end position="611"/>
    </location>
</feature>
<evidence type="ECO:0000256" key="3">
    <source>
        <dbReference type="ARBA" id="ARBA00022763"/>
    </source>
</evidence>
<evidence type="ECO:0000313" key="9">
    <source>
        <dbReference type="EMBL" id="CAH2234639.1"/>
    </source>
</evidence>
<reference evidence="9" key="1">
    <citation type="submission" date="2022-03" db="EMBL/GenBank/DDBJ databases">
        <authorList>
            <person name="Lindestad O."/>
        </authorList>
    </citation>
    <scope>NUCLEOTIDE SEQUENCE</scope>
</reference>
<protein>
    <recommendedName>
        <fullName evidence="7">Structure-specific endonuclease subunit SLX4</fullName>
    </recommendedName>
</protein>
<dbReference type="PANTHER" id="PTHR21541">
    <property type="entry name" value="BTB POZ DOMAIN CONTAINING 12"/>
    <property type="match status" value="1"/>
</dbReference>
<evidence type="ECO:0000256" key="6">
    <source>
        <dbReference type="ARBA" id="ARBA00023242"/>
    </source>
</evidence>
<evidence type="ECO:0000256" key="8">
    <source>
        <dbReference type="SAM" id="MobiDB-lite"/>
    </source>
</evidence>
<dbReference type="AlphaFoldDB" id="A0A8S4RCR5"/>
<feature type="compositionally biased region" description="Polar residues" evidence="8">
    <location>
        <begin position="618"/>
        <end position="632"/>
    </location>
</feature>
<evidence type="ECO:0000256" key="1">
    <source>
        <dbReference type="ARBA" id="ARBA00004123"/>
    </source>
</evidence>
<accession>A0A8S4RCR5</accession>
<feature type="compositionally biased region" description="Polar residues" evidence="8">
    <location>
        <begin position="926"/>
        <end position="939"/>
    </location>
</feature>
<dbReference type="GO" id="GO:0006260">
    <property type="term" value="P:DNA replication"/>
    <property type="evidence" value="ECO:0007669"/>
    <property type="project" value="InterPro"/>
</dbReference>
<dbReference type="InterPro" id="IPR018574">
    <property type="entry name" value="Structure-sp_endonuc_su_Slx4"/>
</dbReference>
<comment type="similarity">
    <text evidence="2">Belongs to the SLX4 family.</text>
</comment>
<dbReference type="CDD" id="cd22999">
    <property type="entry name" value="SAP_SLX4"/>
    <property type="match status" value="1"/>
</dbReference>
<keyword evidence="6" id="KW-0539">Nucleus</keyword>
<organism evidence="9 10">
    <name type="scientific">Pararge aegeria aegeria</name>
    <dbReference type="NCBI Taxonomy" id="348720"/>
    <lineage>
        <taxon>Eukaryota</taxon>
        <taxon>Metazoa</taxon>
        <taxon>Ecdysozoa</taxon>
        <taxon>Arthropoda</taxon>
        <taxon>Hexapoda</taxon>
        <taxon>Insecta</taxon>
        <taxon>Pterygota</taxon>
        <taxon>Neoptera</taxon>
        <taxon>Endopterygota</taxon>
        <taxon>Lepidoptera</taxon>
        <taxon>Glossata</taxon>
        <taxon>Ditrysia</taxon>
        <taxon>Papilionoidea</taxon>
        <taxon>Nymphalidae</taxon>
        <taxon>Satyrinae</taxon>
        <taxon>Satyrini</taxon>
        <taxon>Parargina</taxon>
        <taxon>Pararge</taxon>
    </lineage>
</organism>
<comment type="subcellular location">
    <subcellularLocation>
        <location evidence="1">Nucleus</location>
    </subcellularLocation>
</comment>
<proteinExistence type="inferred from homology"/>
<evidence type="ECO:0000256" key="5">
    <source>
        <dbReference type="ARBA" id="ARBA00023204"/>
    </source>
</evidence>
<dbReference type="GO" id="GO:0033557">
    <property type="term" value="C:Slx1-Slx4 complex"/>
    <property type="evidence" value="ECO:0007669"/>
    <property type="project" value="InterPro"/>
</dbReference>
<keyword evidence="4" id="KW-0233">DNA recombination</keyword>
<feature type="region of interest" description="Disordered" evidence="8">
    <location>
        <begin position="906"/>
        <end position="939"/>
    </location>
</feature>
<keyword evidence="3" id="KW-0227">DNA damage</keyword>
<dbReference type="PANTHER" id="PTHR21541:SF3">
    <property type="entry name" value="STRUCTURE-SPECIFIC ENDONUCLEASE SUBUNIT SLX4"/>
    <property type="match status" value="1"/>
</dbReference>
<sequence length="1067" mass="122515">MPNRVVSKYFPPETETGMDDSLSEFQEKKKFNNGPKNVKKTRITKKLKRTRGQKDIRALIKKQENDVFSYSKDFDKVCKQVGVDVDTEELQLAIALSKSLNKEVKEAGSESETLSAVQCLTSQQRTLRIKTTLQEYGFRVPKTKITDPNRKKKCCKQYKLLLISDAERQQIISDKYSEVLAGNIFKSPAKVLGCEYNDRELYYRTTNIPYEYIKSDDVYYVKDLFSKPDQKTCVLRDWSEIPGRPLSPTVEIKNVNFDDIICDQHELDCLLSGTILTAQKIIAKKTDISFNNYITIDNKVKIRQDEPEPLENKDRCKDNGESDIKLFKGSEFMNSNAMSQVRSVSPDLFDDEPFTVMECTDIDMHVSRQTVSMTENVVTYCMDLTECVNVDINTCIQTNQHTSNKINITNRKSNDFMEITKCVSTSLKQVSVERIDLTQNLNIPNNQSSNVLSQNENISIMDLTQVPDCQEKVWDSKKDNSFNDTIILVDDDINNFKLQPQKNNFAITEISEPICIDDMINCKENSDKRDCDDNLNLSTTDCKTKTNKQNFFKNSCESLVTFNDKTNFEKTSDKSKNDSGMEKEEDQLTDSSQNNWDSKRLSYRNEDRSGQPDEIDLTQDSNSSRGETDQPILNYTTSLGKIDNISIDYDEIHDDIANRSNSQTSFKLRTFRNEGDSIEQETYMSNMHNVSKPIENSKVFKFSSSEYNCSLDQSKHDNFDLRDIKVRENENTLGEKEPNTSNNDIISNPSLEIFEISDKELNYSLYKSKHETYDLGGLPIISSFSDFASNSIMEDAHNNCGIINRALSEENVISPYTVTKSRKFNLSIETLTPTRLPNENINNVLQTPKNSDFIIKTNEVTPMLDYASMSSPERHKELEKYGLKPFKRKRAVQLLTYLYNQTHPLVESHDDCPSPSKRQKKEDKTLNSPTKSSAISPLDSISMTSKAPLKGSEPEINLANDLYAITNEQPDIRNIACEADEWVFQKREKAKLQSCRVPLHIAFHNYVTCRRRLREAILRYEPVNIDVIHKNLVATGYKYHPKDLLKFMDRKCITVRTADNNSRNRKS</sequence>
<dbReference type="GO" id="GO:0000712">
    <property type="term" value="P:resolution of meiotic recombination intermediates"/>
    <property type="evidence" value="ECO:0007669"/>
    <property type="project" value="TreeGrafter"/>
</dbReference>
<feature type="compositionally biased region" description="Basic and acidic residues" evidence="8">
    <location>
        <begin position="568"/>
        <end position="582"/>
    </location>
</feature>
<keyword evidence="5" id="KW-0234">DNA repair</keyword>
<comment type="caution">
    <text evidence="9">The sequence shown here is derived from an EMBL/GenBank/DDBJ whole genome shotgun (WGS) entry which is preliminary data.</text>
</comment>
<evidence type="ECO:0000256" key="2">
    <source>
        <dbReference type="ARBA" id="ARBA00006661"/>
    </source>
</evidence>
<keyword evidence="10" id="KW-1185">Reference proteome</keyword>
<evidence type="ECO:0000256" key="4">
    <source>
        <dbReference type="ARBA" id="ARBA00023172"/>
    </source>
</evidence>
<dbReference type="GO" id="GO:0006281">
    <property type="term" value="P:DNA repair"/>
    <property type="evidence" value="ECO:0007669"/>
    <property type="project" value="UniProtKB-KW"/>
</dbReference>
<feature type="region of interest" description="Disordered" evidence="8">
    <location>
        <begin position="568"/>
        <end position="632"/>
    </location>
</feature>
<evidence type="ECO:0000256" key="7">
    <source>
        <dbReference type="ARBA" id="ARBA00029496"/>
    </source>
</evidence>
<dbReference type="EMBL" id="CAKXAJ010025074">
    <property type="protein sequence ID" value="CAH2234639.1"/>
    <property type="molecule type" value="Genomic_DNA"/>
</dbReference>
<dbReference type="Pfam" id="PF09494">
    <property type="entry name" value="Slx4"/>
    <property type="match status" value="1"/>
</dbReference>
<evidence type="ECO:0000313" key="10">
    <source>
        <dbReference type="Proteomes" id="UP000838756"/>
    </source>
</evidence>
<dbReference type="OrthoDB" id="5576441at2759"/>
<name>A0A8S4RCR5_9NEOP</name>